<evidence type="ECO:0000256" key="13">
    <source>
        <dbReference type="ARBA" id="ARBA00023075"/>
    </source>
</evidence>
<proteinExistence type="inferred from homology"/>
<dbReference type="GO" id="GO:0008137">
    <property type="term" value="F:NADH dehydrogenase (ubiquinone) activity"/>
    <property type="evidence" value="ECO:0007669"/>
    <property type="project" value="UniProtKB-EC"/>
</dbReference>
<geneLocation type="mitochondrion" evidence="18"/>
<dbReference type="GO" id="GO:0016651">
    <property type="term" value="F:oxidoreductase activity, acting on NAD(P)H"/>
    <property type="evidence" value="ECO:0007669"/>
    <property type="project" value="InterPro"/>
</dbReference>
<keyword evidence="7 17" id="KW-0679">Respiratory chain</keyword>
<feature type="transmembrane region" description="Helical" evidence="17">
    <location>
        <begin position="53"/>
        <end position="78"/>
    </location>
</feature>
<dbReference type="Gene3D" id="1.10.287.3510">
    <property type="match status" value="1"/>
</dbReference>
<dbReference type="AlphaFoldDB" id="A0A8J9W9J2"/>
<accession>A0A8J9W9J2</accession>
<comment type="subcellular location">
    <subcellularLocation>
        <location evidence="17">Mitochondrion inner membrane</location>
        <topology evidence="17">Multi-pass membrane protein</topology>
    </subcellularLocation>
    <subcellularLocation>
        <location evidence="2">Mitochondrion membrane</location>
        <topology evidence="2">Multi-pass membrane protein</topology>
    </subcellularLocation>
</comment>
<evidence type="ECO:0000256" key="14">
    <source>
        <dbReference type="ARBA" id="ARBA00023128"/>
    </source>
</evidence>
<keyword evidence="8 17" id="KW-0812">Transmembrane</keyword>
<evidence type="ECO:0000256" key="6">
    <source>
        <dbReference type="ARBA" id="ARBA00022448"/>
    </source>
</evidence>
<keyword evidence="11 17" id="KW-1133">Transmembrane helix</keyword>
<evidence type="ECO:0000256" key="2">
    <source>
        <dbReference type="ARBA" id="ARBA00004225"/>
    </source>
</evidence>
<evidence type="ECO:0000313" key="18">
    <source>
        <dbReference type="EMBL" id="ATN40786.1"/>
    </source>
</evidence>
<dbReference type="PANTHER" id="PTHR11434:SF0">
    <property type="entry name" value="NADH-UBIQUINONE OXIDOREDUCTASE CHAIN 4L"/>
    <property type="match status" value="1"/>
</dbReference>
<evidence type="ECO:0000256" key="1">
    <source>
        <dbReference type="ARBA" id="ARBA00003257"/>
    </source>
</evidence>
<comment type="caution">
    <text evidence="17">Lacks conserved residue(s) required for the propagation of feature annotation.</text>
</comment>
<dbReference type="GeneID" id="70585592"/>
<comment type="catalytic activity">
    <reaction evidence="16 17">
        <text>a ubiquinone + NADH + 5 H(+)(in) = a ubiquinol + NAD(+) + 4 H(+)(out)</text>
        <dbReference type="Rhea" id="RHEA:29091"/>
        <dbReference type="Rhea" id="RHEA-COMP:9565"/>
        <dbReference type="Rhea" id="RHEA-COMP:9566"/>
        <dbReference type="ChEBI" id="CHEBI:15378"/>
        <dbReference type="ChEBI" id="CHEBI:16389"/>
        <dbReference type="ChEBI" id="CHEBI:17976"/>
        <dbReference type="ChEBI" id="CHEBI:57540"/>
        <dbReference type="ChEBI" id="CHEBI:57945"/>
        <dbReference type="EC" id="7.1.1.2"/>
    </reaction>
</comment>
<evidence type="ECO:0000256" key="11">
    <source>
        <dbReference type="ARBA" id="ARBA00022989"/>
    </source>
</evidence>
<keyword evidence="13 17" id="KW-0830">Ubiquinone</keyword>
<sequence length="93" mass="10854">MLVMFSSLMFLVGMMIFSFNRKHLLLLLLSLEFLVICVYYNMVGMLSFYNFEFFFLMVFLTMAVCESALGLSILVSVVRTHGSDYFSVFNLLW</sequence>
<evidence type="ECO:0000256" key="12">
    <source>
        <dbReference type="ARBA" id="ARBA00023027"/>
    </source>
</evidence>
<dbReference type="GO" id="GO:0005743">
    <property type="term" value="C:mitochondrial inner membrane"/>
    <property type="evidence" value="ECO:0007669"/>
    <property type="project" value="UniProtKB-SubCell"/>
</dbReference>
<dbReference type="InterPro" id="IPR039428">
    <property type="entry name" value="NUOK/Mnh_C1-like"/>
</dbReference>
<dbReference type="Pfam" id="PF00420">
    <property type="entry name" value="Oxidored_q2"/>
    <property type="match status" value="1"/>
</dbReference>
<name>A0A8J9W9J2_9COLE</name>
<dbReference type="EMBL" id="KY549398">
    <property type="protein sequence ID" value="ATN40786.1"/>
    <property type="molecule type" value="Genomic_DNA"/>
</dbReference>
<protein>
    <recommendedName>
        <fullName evidence="5 17">NADH-ubiquinone oxidoreductase chain 4L</fullName>
        <ecNumber evidence="4 17">7.1.1.2</ecNumber>
    </recommendedName>
</protein>
<dbReference type="RefSeq" id="YP_010247238.1">
    <property type="nucleotide sequence ID" value="NC_060290.1"/>
</dbReference>
<evidence type="ECO:0000256" key="9">
    <source>
        <dbReference type="ARBA" id="ARBA00022967"/>
    </source>
</evidence>
<dbReference type="InterPro" id="IPR001133">
    <property type="entry name" value="NADH_UbQ_OxRdtase_chain4L/K"/>
</dbReference>
<evidence type="ECO:0000256" key="7">
    <source>
        <dbReference type="ARBA" id="ARBA00022660"/>
    </source>
</evidence>
<evidence type="ECO:0000256" key="3">
    <source>
        <dbReference type="ARBA" id="ARBA00010519"/>
    </source>
</evidence>
<keyword evidence="17" id="KW-0999">Mitochondrion inner membrane</keyword>
<keyword evidence="14 17" id="KW-0496">Mitochondrion</keyword>
<dbReference type="GO" id="GO:0030964">
    <property type="term" value="C:NADH dehydrogenase complex"/>
    <property type="evidence" value="ECO:0007669"/>
    <property type="project" value="TreeGrafter"/>
</dbReference>
<evidence type="ECO:0000256" key="5">
    <source>
        <dbReference type="ARBA" id="ARBA00016612"/>
    </source>
</evidence>
<dbReference type="GO" id="GO:0042773">
    <property type="term" value="P:ATP synthesis coupled electron transport"/>
    <property type="evidence" value="ECO:0007669"/>
    <property type="project" value="UniProtKB-UniRule"/>
</dbReference>
<keyword evidence="15 17" id="KW-0472">Membrane</keyword>
<evidence type="ECO:0000256" key="15">
    <source>
        <dbReference type="ARBA" id="ARBA00023136"/>
    </source>
</evidence>
<evidence type="ECO:0000256" key="17">
    <source>
        <dbReference type="RuleBase" id="RU004419"/>
    </source>
</evidence>
<evidence type="ECO:0000256" key="8">
    <source>
        <dbReference type="ARBA" id="ARBA00022692"/>
    </source>
</evidence>
<dbReference type="EC" id="7.1.1.2" evidence="4 17"/>
<keyword evidence="6 17" id="KW-0813">Transport</keyword>
<organism evidence="18">
    <name type="scientific">Gibbium aequinoctiale</name>
    <dbReference type="NCBI Taxonomy" id="1050274"/>
    <lineage>
        <taxon>Eukaryota</taxon>
        <taxon>Metazoa</taxon>
        <taxon>Ecdysozoa</taxon>
        <taxon>Arthropoda</taxon>
        <taxon>Hexapoda</taxon>
        <taxon>Insecta</taxon>
        <taxon>Pterygota</taxon>
        <taxon>Neoptera</taxon>
        <taxon>Endopterygota</taxon>
        <taxon>Coleoptera</taxon>
        <taxon>Polyphaga</taxon>
        <taxon>Bostrichiformia</taxon>
        <taxon>Ptinidae</taxon>
        <taxon>Ptininae</taxon>
        <taxon>Gibbium</taxon>
    </lineage>
</organism>
<comment type="similarity">
    <text evidence="3 17">Belongs to the complex I subunit 4L family.</text>
</comment>
<keyword evidence="10 17" id="KW-0249">Electron transport</keyword>
<keyword evidence="9 17" id="KW-1278">Translocase</keyword>
<evidence type="ECO:0000256" key="10">
    <source>
        <dbReference type="ARBA" id="ARBA00022982"/>
    </source>
</evidence>
<evidence type="ECO:0000256" key="4">
    <source>
        <dbReference type="ARBA" id="ARBA00012944"/>
    </source>
</evidence>
<comment type="function">
    <text evidence="1">Core subunit of the mitochondrial membrane respiratory chain NADH dehydrogenase (Complex I) that is believed to belong to the minimal assembly required for catalysis. Complex I functions in the transfer of electrons from NADH to the respiratory chain. The immediate electron acceptor for the enzyme is believed to be ubiquinone.</text>
</comment>
<comment type="function">
    <text evidence="17">Core subunit of the mitochondrial membrane respiratory chain NADH dehydrogenase (Complex I) which catalyzes electron transfer from NADH through the respiratory chain, using ubiquinone as an electron acceptor.</text>
</comment>
<dbReference type="CTD" id="4539"/>
<dbReference type="PANTHER" id="PTHR11434">
    <property type="entry name" value="NADH-UBIQUINONE OXIDOREDUCTASE SUBUNIT ND4L"/>
    <property type="match status" value="1"/>
</dbReference>
<reference evidence="18" key="1">
    <citation type="submission" date="2017-01" db="EMBL/GenBank/DDBJ databases">
        <title>The Mitochondrial Genome of Gibbium aequinoctiale (Polyphaga: Ptinidae) and Phylogenetic Analysis of Polyphaga.</title>
        <authorList>
            <person name="Zhang H.-L."/>
        </authorList>
    </citation>
    <scope>NUCLEOTIDE SEQUENCE</scope>
</reference>
<keyword evidence="12 17" id="KW-0520">NAD</keyword>
<evidence type="ECO:0000256" key="16">
    <source>
        <dbReference type="ARBA" id="ARBA00049551"/>
    </source>
</evidence>
<gene>
    <name evidence="18" type="primary">ND4L</name>
</gene>